<evidence type="ECO:0000313" key="2">
    <source>
        <dbReference type="Proteomes" id="UP001500968"/>
    </source>
</evidence>
<dbReference type="EMBL" id="BAABCR010000015">
    <property type="protein sequence ID" value="GAA4037935.1"/>
    <property type="molecule type" value="Genomic_DNA"/>
</dbReference>
<protein>
    <recommendedName>
        <fullName evidence="3">Lipoprotein</fullName>
    </recommendedName>
</protein>
<evidence type="ECO:0000313" key="1">
    <source>
        <dbReference type="EMBL" id="GAA4037935.1"/>
    </source>
</evidence>
<reference evidence="2" key="1">
    <citation type="journal article" date="2019" name="Int. J. Syst. Evol. Microbiol.">
        <title>The Global Catalogue of Microorganisms (GCM) 10K type strain sequencing project: providing services to taxonomists for standard genome sequencing and annotation.</title>
        <authorList>
            <consortium name="The Broad Institute Genomics Platform"/>
            <consortium name="The Broad Institute Genome Sequencing Center for Infectious Disease"/>
            <person name="Wu L."/>
            <person name="Ma J."/>
        </authorList>
    </citation>
    <scope>NUCLEOTIDE SEQUENCE [LARGE SCALE GENOMIC DNA]</scope>
    <source>
        <strain evidence="2">JCM 17064</strain>
    </source>
</reference>
<gene>
    <name evidence="1" type="ORF">GCM10022386_24760</name>
</gene>
<accession>A0ABP7U8W1</accession>
<keyword evidence="2" id="KW-1185">Reference proteome</keyword>
<organism evidence="1 2">
    <name type="scientific">Flavobacterium cheonhonense</name>
    <dbReference type="NCBI Taxonomy" id="706185"/>
    <lineage>
        <taxon>Bacteria</taxon>
        <taxon>Pseudomonadati</taxon>
        <taxon>Bacteroidota</taxon>
        <taxon>Flavobacteriia</taxon>
        <taxon>Flavobacteriales</taxon>
        <taxon>Flavobacteriaceae</taxon>
        <taxon>Flavobacterium</taxon>
    </lineage>
</organism>
<comment type="caution">
    <text evidence="1">The sequence shown here is derived from an EMBL/GenBank/DDBJ whole genome shotgun (WGS) entry which is preliminary data.</text>
</comment>
<name>A0ABP7U8W1_9FLAO</name>
<dbReference type="Proteomes" id="UP001500968">
    <property type="component" value="Unassembled WGS sequence"/>
</dbReference>
<proteinExistence type="predicted"/>
<evidence type="ECO:0008006" key="3">
    <source>
        <dbReference type="Google" id="ProtNLM"/>
    </source>
</evidence>
<sequence>MVLLALISCQESQKEINGFGGFDIGSDLSSHEKFAALRNTMPDEYYCNSIKLSEAIGEVSNLSITTENGKIIEVKFSSSENTNIDNIQKQLKTLKKAGKEVNFNNELNFKSYTTIDKKILFMAMENKNELLKNGKPKQEFIYSNKKTVDDGH</sequence>